<name>A0ABT1PHI8_9ACTN</name>
<dbReference type="Proteomes" id="UP001206206">
    <property type="component" value="Unassembled WGS sequence"/>
</dbReference>
<proteinExistence type="predicted"/>
<gene>
    <name evidence="2" type="ORF">NON19_22990</name>
</gene>
<dbReference type="CDD" id="cd03062">
    <property type="entry name" value="TRX_Fd_Sucrase"/>
    <property type="match status" value="1"/>
</dbReference>
<comment type="caution">
    <text evidence="2">The sequence shown here is derived from an EMBL/GenBank/DDBJ whole genome shotgun (WGS) entry which is preliminary data.</text>
</comment>
<dbReference type="InterPro" id="IPR010350">
    <property type="entry name" value="Aim32/Apd1-like_bac"/>
</dbReference>
<accession>A0ABT1PHI8</accession>
<dbReference type="RefSeq" id="WP_255930842.1">
    <property type="nucleotide sequence ID" value="NZ_JANFNH010000032.1"/>
</dbReference>
<dbReference type="PIRSF" id="PIRSF035042">
    <property type="entry name" value="UCP035042_thirdx"/>
    <property type="match status" value="1"/>
</dbReference>
<evidence type="ECO:0000256" key="1">
    <source>
        <dbReference type="SAM" id="MobiDB-lite"/>
    </source>
</evidence>
<reference evidence="2 3" key="1">
    <citation type="submission" date="2022-06" db="EMBL/GenBank/DDBJ databases">
        <title>Draft genome sequence of type strain Streptomyces rubrisoli DSM 42083.</title>
        <authorList>
            <person name="Duangmal K."/>
            <person name="Klaysubun C."/>
        </authorList>
    </citation>
    <scope>NUCLEOTIDE SEQUENCE [LARGE SCALE GENOMIC DNA]</scope>
    <source>
        <strain evidence="2 3">DSM 42083</strain>
    </source>
</reference>
<dbReference type="SUPFAM" id="SSF52833">
    <property type="entry name" value="Thioredoxin-like"/>
    <property type="match status" value="1"/>
</dbReference>
<organism evidence="2 3">
    <name type="scientific">Streptantibioticus rubrisoli</name>
    <dbReference type="NCBI Taxonomy" id="1387313"/>
    <lineage>
        <taxon>Bacteria</taxon>
        <taxon>Bacillati</taxon>
        <taxon>Actinomycetota</taxon>
        <taxon>Actinomycetes</taxon>
        <taxon>Kitasatosporales</taxon>
        <taxon>Streptomycetaceae</taxon>
        <taxon>Streptantibioticus</taxon>
    </lineage>
</organism>
<evidence type="ECO:0000313" key="3">
    <source>
        <dbReference type="Proteomes" id="UP001206206"/>
    </source>
</evidence>
<evidence type="ECO:0000313" key="2">
    <source>
        <dbReference type="EMBL" id="MCQ4044814.1"/>
    </source>
</evidence>
<dbReference type="EMBL" id="JANFNH010000032">
    <property type="protein sequence ID" value="MCQ4044814.1"/>
    <property type="molecule type" value="Genomic_DNA"/>
</dbReference>
<dbReference type="Pfam" id="PF06999">
    <property type="entry name" value="Suc_Fer-like"/>
    <property type="match status" value="1"/>
</dbReference>
<keyword evidence="3" id="KW-1185">Reference proteome</keyword>
<dbReference type="InterPro" id="IPR009737">
    <property type="entry name" value="Aim32/Apd1-like"/>
</dbReference>
<protein>
    <submittedName>
        <fullName evidence="2">Sucrase ferredoxin</fullName>
    </submittedName>
</protein>
<sequence length="303" mass="32368">MITCATASRELAEPCAATAANAQTWLLLEQPGPWGAKALTSSHLDPRIGRELEAAAVGTGVRVALIRRPGPHADRHHPQRRQVFVAHTLPGTGWLRAAEVADPAELLALDFARLGRGDGCGFGAPHQGEPLALVCTNAKRDRCCALRGRPLATELATSGVGEVWEVTHLGGHRFAPTMLVLPYGYAYAHLDAARAKGIVAAVRDGRMVLDHCRGRSAFERPAQAAELAVRSLTAEDRAEALTAATTVEAPGRWSVRVTHTDGRSWRALVKQVTLAPPRPESCGAEPGTPVRMEVDSVEELPSH</sequence>
<dbReference type="Gene3D" id="3.40.30.10">
    <property type="entry name" value="Glutaredoxin"/>
    <property type="match status" value="1"/>
</dbReference>
<dbReference type="InterPro" id="IPR036249">
    <property type="entry name" value="Thioredoxin-like_sf"/>
</dbReference>
<feature type="region of interest" description="Disordered" evidence="1">
    <location>
        <begin position="277"/>
        <end position="303"/>
    </location>
</feature>